<proteinExistence type="predicted"/>
<dbReference type="EMBL" id="CP031040">
    <property type="protein sequence ID" value="QDZ22403.1"/>
    <property type="molecule type" value="Genomic_DNA"/>
</dbReference>
<evidence type="ECO:0000256" key="3">
    <source>
        <dbReference type="ARBA" id="ARBA00023157"/>
    </source>
</evidence>
<evidence type="ECO:0000256" key="4">
    <source>
        <dbReference type="SAM" id="Phobius"/>
    </source>
</evidence>
<dbReference type="InterPro" id="IPR011936">
    <property type="entry name" value="Myxo_disulph_rpt"/>
</dbReference>
<evidence type="ECO:0000256" key="1">
    <source>
        <dbReference type="ARBA" id="ARBA00022729"/>
    </source>
</evidence>
<reference evidence="6 7" key="1">
    <citation type="submission" date="2018-07" db="EMBL/GenBank/DDBJ databases">
        <title>The complete nuclear genome of the prasinophyte Chloropicon primus (CCMP1205).</title>
        <authorList>
            <person name="Pombert J.-F."/>
            <person name="Otis C."/>
            <person name="Turmel M."/>
            <person name="Lemieux C."/>
        </authorList>
    </citation>
    <scope>NUCLEOTIDE SEQUENCE [LARGE SCALE GENOMIC DNA]</scope>
    <source>
        <strain evidence="6 7">CCMP1205</strain>
    </source>
</reference>
<keyword evidence="4" id="KW-0812">Transmembrane</keyword>
<keyword evidence="4" id="KW-0472">Membrane</keyword>
<dbReference type="AlphaFoldDB" id="A0A5B8MPJ0"/>
<accession>A0A5B8MPJ0</accession>
<feature type="signal peptide" evidence="5">
    <location>
        <begin position="1"/>
        <end position="29"/>
    </location>
</feature>
<keyword evidence="1 5" id="KW-0732">Signal</keyword>
<dbReference type="Proteomes" id="UP000316726">
    <property type="component" value="Chromosome 7"/>
</dbReference>
<evidence type="ECO:0000313" key="7">
    <source>
        <dbReference type="Proteomes" id="UP000316726"/>
    </source>
</evidence>
<evidence type="ECO:0000313" key="6">
    <source>
        <dbReference type="EMBL" id="QDZ22403.1"/>
    </source>
</evidence>
<sequence length="1226" mass="132274">MRWTKTRPKIGLVHAAALVLVVLVSDVLAQKDCTGTNRGWLTNGADKGVHPTGLFGPLGLHGEHIMASEVSSTTVQIRVSEVMYNSTTEGWKYNIDGGMTQTGSSSYNPFKVGGNGDLKPVSYYPERLYKVNIICTKVCAFLASFERGTRVDSVNESDVDKRAALQVGVNTGHVGVTATGVKAYRGISNYTSTVNDMPLATTYELYWEAPSFSEINYEGLDLRVSVVEDNTATCAGKFYQYTLPSLLTCGDGIKDDLEECDDRNTVNGDGCSSDCKIEVGYTCETKKDVLHGTGERDTFNREYVRSYCTKAEIYVDVLGGNGVYNKTTPLVVTEGGEATFTVLLSTTVKPGKEVFVSLLATTEDGQSAAGQIQMSKSSLRFDSTTAQVAQPIIVTAIGNNFRDGNRNIKIKYTVSSTDENYALASHPDTTVAITDDDVASLAYTTPENFIVMEGGVGVDFEVKLTAQPYGTVVVTFSGLPDSQLMLTPNQLAFGASDWNVQKKVSVVAIDNKVVEGKTAVKIRPTITAPGDVAYEALNSQAAAGDWDIPVQVEDNDTPGLVVTPTAISIVEGEAQHYYTVALRSQMQSGAEVSVTPTVNNCLAPCAFRARGGENRTLETLTFSEHNWDVEQKVYVTYDENDMVEWRSSDKPKLAGTKVFTIEHSTVSSDPLYNSLATHSAMWPYKVTVNVTDNDIPGVSHPEVVTLTEGGTGQDGQGLAEIDFPMKLLSRPTDKVEVRLSIQDPRVRIYEKFMVASPAYNVSAQGDAATITWQPEEWGTTRIVRLRAMFDDSAQKPDVLVGMHIVSSSNDVLYDKVVEKDIVITIKDNDVAKVMLTTPSGGSVANLEVTEGGSMTEFEMYLNAVPDNDVTLKLTPSAQLEVSPSTVVFTPQNWSNKVSVQVKAVDDALVESVKHQGLVRFELTGGTPSYTNVKVPDLSVTVNENDFVTVTRSIGTFGGIISPTEPSGAVILNVPGGVLNSTLNIKLEESEKPLGETVLGSKETISGSQNTYERVSGTYSFQPHGQTFKAPVYITIQYSEQLWVNEFTKSQVQNRLVFLKKDSDTDPEWKVVSGGKFSNGVATLATTSFSLYKVVIEKDPAKPPESIAAAEARMAGGLAGQDVAKCINGFELASTGSGSTCGFKFNDEITTQNNIEVTKEKDVDEYRISVLVIILLSAVGLEAFIILGLIISLNAKKAEGGSTVGSNAIVPVDNPAHNNALVSAKIP</sequence>
<evidence type="ECO:0000256" key="2">
    <source>
        <dbReference type="ARBA" id="ARBA00022737"/>
    </source>
</evidence>
<dbReference type="OrthoDB" id="409374at2759"/>
<dbReference type="STRING" id="1764295.A0A5B8MPJ0"/>
<protein>
    <recommendedName>
        <fullName evidence="8">DUF4215 domain-containing protein</fullName>
    </recommendedName>
</protein>
<feature type="transmembrane region" description="Helical" evidence="4">
    <location>
        <begin position="1167"/>
        <end position="1190"/>
    </location>
</feature>
<dbReference type="NCBIfam" id="TIGR02232">
    <property type="entry name" value="myxo_disulf_rpt"/>
    <property type="match status" value="1"/>
</dbReference>
<keyword evidence="3" id="KW-1015">Disulfide bond</keyword>
<evidence type="ECO:0008006" key="8">
    <source>
        <dbReference type="Google" id="ProtNLM"/>
    </source>
</evidence>
<keyword evidence="4" id="KW-1133">Transmembrane helix</keyword>
<feature type="chain" id="PRO_5022752146" description="DUF4215 domain-containing protein" evidence="5">
    <location>
        <begin position="30"/>
        <end position="1226"/>
    </location>
</feature>
<gene>
    <name evidence="6" type="ORF">A3770_07p49210</name>
</gene>
<keyword evidence="2" id="KW-0677">Repeat</keyword>
<organism evidence="6 7">
    <name type="scientific">Chloropicon primus</name>
    <dbReference type="NCBI Taxonomy" id="1764295"/>
    <lineage>
        <taxon>Eukaryota</taxon>
        <taxon>Viridiplantae</taxon>
        <taxon>Chlorophyta</taxon>
        <taxon>Chloropicophyceae</taxon>
        <taxon>Chloropicales</taxon>
        <taxon>Chloropicaceae</taxon>
        <taxon>Chloropicon</taxon>
    </lineage>
</organism>
<name>A0A5B8MPJ0_9CHLO</name>
<keyword evidence="7" id="KW-1185">Reference proteome</keyword>
<evidence type="ECO:0000256" key="5">
    <source>
        <dbReference type="SAM" id="SignalP"/>
    </source>
</evidence>